<dbReference type="PANTHER" id="PTHR14817:SF2">
    <property type="entry name" value="COILED-COIL DOMAIN-CONTAINING PROTEIN 15"/>
    <property type="match status" value="1"/>
</dbReference>
<evidence type="ECO:0000256" key="1">
    <source>
        <dbReference type="SAM" id="MobiDB-lite"/>
    </source>
</evidence>
<proteinExistence type="predicted"/>
<feature type="compositionally biased region" description="Basic and acidic residues" evidence="1">
    <location>
        <begin position="32"/>
        <end position="44"/>
    </location>
</feature>
<reference evidence="2" key="2">
    <citation type="submission" date="2025-09" db="UniProtKB">
        <authorList>
            <consortium name="Ensembl"/>
        </authorList>
    </citation>
    <scope>IDENTIFICATION</scope>
</reference>
<feature type="region of interest" description="Disordered" evidence="1">
    <location>
        <begin position="1"/>
        <end position="86"/>
    </location>
</feature>
<dbReference type="PANTHER" id="PTHR14817">
    <property type="entry name" value="COILED-COIL DOMAIN-CONTAINING PROTEIN 15"/>
    <property type="match status" value="1"/>
</dbReference>
<dbReference type="OMA" id="RCRRLFM"/>
<feature type="compositionally biased region" description="Low complexity" evidence="1">
    <location>
        <begin position="16"/>
        <end position="25"/>
    </location>
</feature>
<feature type="region of interest" description="Disordered" evidence="1">
    <location>
        <begin position="120"/>
        <end position="155"/>
    </location>
</feature>
<dbReference type="Ensembl" id="ENSPCLT00000015670.1">
    <property type="protein sequence ID" value="ENSPCLP00000011719.1"/>
    <property type="gene ID" value="ENSPCLG00000009661.1"/>
</dbReference>
<dbReference type="GO" id="GO:0005813">
    <property type="term" value="C:centrosome"/>
    <property type="evidence" value="ECO:0007669"/>
    <property type="project" value="TreeGrafter"/>
</dbReference>
<dbReference type="KEGG" id="pcoc:116232996"/>
<name>A0A669PTV6_PHACC</name>
<feature type="region of interest" description="Disordered" evidence="1">
    <location>
        <begin position="446"/>
        <end position="475"/>
    </location>
</feature>
<dbReference type="GeneID" id="116232996"/>
<dbReference type="InterPro" id="IPR037693">
    <property type="entry name" value="CCDC15"/>
</dbReference>
<evidence type="ECO:0000313" key="2">
    <source>
        <dbReference type="Ensembl" id="ENSPCLP00000011719.1"/>
    </source>
</evidence>
<protein>
    <recommendedName>
        <fullName evidence="4">Coiled-coil domain containing 15</fullName>
    </recommendedName>
</protein>
<feature type="compositionally biased region" description="Low complexity" evidence="1">
    <location>
        <begin position="140"/>
        <end position="155"/>
    </location>
</feature>
<dbReference type="Proteomes" id="UP000472261">
    <property type="component" value="Unplaced"/>
</dbReference>
<accession>A0A669PTV6</accession>
<dbReference type="RefSeq" id="XP_031455503.1">
    <property type="nucleotide sequence ID" value="XM_031599643.1"/>
</dbReference>
<evidence type="ECO:0008006" key="4">
    <source>
        <dbReference type="Google" id="ProtNLM"/>
    </source>
</evidence>
<feature type="compositionally biased region" description="Basic and acidic residues" evidence="1">
    <location>
        <begin position="60"/>
        <end position="86"/>
    </location>
</feature>
<keyword evidence="3" id="KW-1185">Reference proteome</keyword>
<gene>
    <name evidence="2" type="primary">CCDC15</name>
</gene>
<dbReference type="AlphaFoldDB" id="A0A669PTV6"/>
<sequence length="608" mass="68754">MLRDVSGRCPGGSQGTHLLHITLPPLTTPFRPPRDANRDGEGGRHVGKWAGLWAGGNGRESGRGNGRESGRESGRGRGRKWRQDSNEALRRKWRLVREPGVPGRCGALGVRSSKGICASGAARGRARMPPSSGLRPPAPRGAVGRPARAPRTGRALLGERSLRVAPVGAWVESGPREQSRAFASAFQVEEELKEQQRRKAMRLRHFQGEVKRRVNQQVKMRRKQQLQRSCEATEKESNLAVQCLGLVLQLTPKKNTCVFRSRPVPAICSPTARAALAWQEEQGMPSKPFQQQAAQLSKAMRQVRRKLASCQTVPKGMEAPELPGGTWRLGQRQDESVLYAPVPTEGENEELILAGHHDLPAELKDQMTAPHQAEQDDDFYIRMEFRKFSDGSVKDLSSPESLQRMTLGCQAPLVLWAGIDQEESKKQRRIEYLRCRRLFMSAEREQVKEQQRQKERQKRIAEIKSKKENQRQVEEQRMQEVAKQQEPFLGEGVCKVLAQLELEERRLNKVKQKEQRNKEYTRYVEALRAEVKEKMKLYNINLPPLCSCNSDFWESHPDTCANNCIFYKNHKAYSHALQSVISSCDLVDGRLKLPLRHLAALCTCPAKV</sequence>
<evidence type="ECO:0000313" key="3">
    <source>
        <dbReference type="Proteomes" id="UP000472261"/>
    </source>
</evidence>
<organism evidence="2 3">
    <name type="scientific">Phasianus colchicus</name>
    <name type="common">Common pheasant</name>
    <dbReference type="NCBI Taxonomy" id="9054"/>
    <lineage>
        <taxon>Eukaryota</taxon>
        <taxon>Metazoa</taxon>
        <taxon>Chordata</taxon>
        <taxon>Craniata</taxon>
        <taxon>Vertebrata</taxon>
        <taxon>Euteleostomi</taxon>
        <taxon>Archelosauria</taxon>
        <taxon>Archosauria</taxon>
        <taxon>Dinosauria</taxon>
        <taxon>Saurischia</taxon>
        <taxon>Theropoda</taxon>
        <taxon>Coelurosauria</taxon>
        <taxon>Aves</taxon>
        <taxon>Neognathae</taxon>
        <taxon>Galloanserae</taxon>
        <taxon>Galliformes</taxon>
        <taxon>Phasianidae</taxon>
        <taxon>Phasianinae</taxon>
        <taxon>Phasianus</taxon>
    </lineage>
</organism>
<dbReference type="CTD" id="80071"/>
<reference evidence="2" key="1">
    <citation type="submission" date="2025-08" db="UniProtKB">
        <authorList>
            <consortium name="Ensembl"/>
        </authorList>
    </citation>
    <scope>IDENTIFICATION</scope>
</reference>
<dbReference type="OrthoDB" id="10007210at2759"/>